<reference evidence="2 3" key="1">
    <citation type="submission" date="2019-03" db="EMBL/GenBank/DDBJ databases">
        <title>Genomic Encyclopedia of Type Strains, Phase IV (KMG-IV): sequencing the most valuable type-strain genomes for metagenomic binning, comparative biology and taxonomic classification.</title>
        <authorList>
            <person name="Goeker M."/>
        </authorList>
    </citation>
    <scope>NUCLEOTIDE SEQUENCE [LARGE SCALE GENOMIC DNA]</scope>
    <source>
        <strain evidence="2 3">DSM 24455</strain>
    </source>
</reference>
<dbReference type="EMBL" id="SOAZ01000008">
    <property type="protein sequence ID" value="TDT61191.1"/>
    <property type="molecule type" value="Genomic_DNA"/>
</dbReference>
<dbReference type="InterPro" id="IPR009501">
    <property type="entry name" value="UCP020269"/>
</dbReference>
<dbReference type="Pfam" id="PF02589">
    <property type="entry name" value="LUD_dom"/>
    <property type="match status" value="1"/>
</dbReference>
<dbReference type="OrthoDB" id="9809147at2"/>
<name>A0A4R7KPZ6_9CLOT</name>
<dbReference type="InterPro" id="IPR024185">
    <property type="entry name" value="FTHF_cligase-like_sf"/>
</dbReference>
<organism evidence="2 3">
    <name type="scientific">Fonticella tunisiensis</name>
    <dbReference type="NCBI Taxonomy" id="1096341"/>
    <lineage>
        <taxon>Bacteria</taxon>
        <taxon>Bacillati</taxon>
        <taxon>Bacillota</taxon>
        <taxon>Clostridia</taxon>
        <taxon>Eubacteriales</taxon>
        <taxon>Clostridiaceae</taxon>
        <taxon>Fonticella</taxon>
    </lineage>
</organism>
<proteinExistence type="predicted"/>
<dbReference type="InterPro" id="IPR037171">
    <property type="entry name" value="NagB/RpiA_transferase-like"/>
</dbReference>
<sequence>MDKNTVWYIEKKLERTKAALVKKNYDVYIVESKEEALSKVIDLIEKGSTVSFGGSMTVIDSGMVEALRKCDLNLLDRYKEGLTPDEIQKVFRDSFFADYYITSSNAITENGELVNLDGTGNRAAAMIFGPKKVIIVAGYNKIVRDLNEAYNRVRNCAAPKNCKRLSRKTPCTETGVCMDCSSGDRICNYYVVTYRQNVKGRGIVILVKEELGY</sequence>
<gene>
    <name evidence="2" type="ORF">EDD71_10893</name>
</gene>
<dbReference type="Proteomes" id="UP000295325">
    <property type="component" value="Unassembled WGS sequence"/>
</dbReference>
<dbReference type="PANTHER" id="PTHR36179:SF2">
    <property type="entry name" value="LUD DOMAIN-CONTAINING PROTEIN"/>
    <property type="match status" value="1"/>
</dbReference>
<feature type="domain" description="LUD" evidence="1">
    <location>
        <begin position="13"/>
        <end position="207"/>
    </location>
</feature>
<protein>
    <submittedName>
        <fullName evidence="2">YkgG family uncharacterized protein</fullName>
    </submittedName>
</protein>
<dbReference type="SUPFAM" id="SSF100950">
    <property type="entry name" value="NagB/RpiA/CoA transferase-like"/>
    <property type="match status" value="1"/>
</dbReference>
<accession>A0A4R7KPZ6</accession>
<evidence type="ECO:0000313" key="3">
    <source>
        <dbReference type="Proteomes" id="UP000295325"/>
    </source>
</evidence>
<dbReference type="InterPro" id="IPR003741">
    <property type="entry name" value="LUD_dom"/>
</dbReference>
<dbReference type="AlphaFoldDB" id="A0A4R7KPZ6"/>
<dbReference type="RefSeq" id="WP_133627932.1">
    <property type="nucleotide sequence ID" value="NZ_SOAZ01000008.1"/>
</dbReference>
<dbReference type="PIRSF" id="PIRSF020269">
    <property type="entry name" value="DUF1121"/>
    <property type="match status" value="1"/>
</dbReference>
<dbReference type="PANTHER" id="PTHR36179">
    <property type="entry name" value="LUD_DOM DOMAIN-CONTAINING PROTEIN"/>
    <property type="match status" value="1"/>
</dbReference>
<keyword evidence="3" id="KW-1185">Reference proteome</keyword>
<evidence type="ECO:0000259" key="1">
    <source>
        <dbReference type="Pfam" id="PF02589"/>
    </source>
</evidence>
<evidence type="ECO:0000313" key="2">
    <source>
        <dbReference type="EMBL" id="TDT61191.1"/>
    </source>
</evidence>
<dbReference type="Gene3D" id="3.40.50.10420">
    <property type="entry name" value="NagB/RpiA/CoA transferase-like"/>
    <property type="match status" value="1"/>
</dbReference>
<comment type="caution">
    <text evidence="2">The sequence shown here is derived from an EMBL/GenBank/DDBJ whole genome shotgun (WGS) entry which is preliminary data.</text>
</comment>